<reference evidence="1 2" key="1">
    <citation type="submission" date="2018-12" db="EMBL/GenBank/DDBJ databases">
        <authorList>
            <consortium name="Pathogen Informatics"/>
        </authorList>
    </citation>
    <scope>NUCLEOTIDE SEQUENCE [LARGE SCALE GENOMIC DNA]</scope>
    <source>
        <strain evidence="1 2">NCTC13071</strain>
    </source>
</reference>
<name>A0A3S4UMM2_9BACT</name>
<dbReference type="Proteomes" id="UP000274578">
    <property type="component" value="Chromosome 1"/>
</dbReference>
<sequence length="35" mass="4276">MTELIGYTKKYCIFDSDKEWGLRLIAKYIYHFTNN</sequence>
<proteinExistence type="predicted"/>
<dbReference type="AlphaFoldDB" id="A0A3S4UMM2"/>
<gene>
    <name evidence="1" type="ORF">NCTC13071_01984</name>
</gene>
<dbReference type="KEGG" id="poc:NCTC13071_01984"/>
<evidence type="ECO:0000313" key="1">
    <source>
        <dbReference type="EMBL" id="VEH15968.1"/>
    </source>
</evidence>
<evidence type="ECO:0000313" key="2">
    <source>
        <dbReference type="Proteomes" id="UP000274578"/>
    </source>
</evidence>
<organism evidence="1 2">
    <name type="scientific">Segatella oris</name>
    <dbReference type="NCBI Taxonomy" id="28135"/>
    <lineage>
        <taxon>Bacteria</taxon>
        <taxon>Pseudomonadati</taxon>
        <taxon>Bacteroidota</taxon>
        <taxon>Bacteroidia</taxon>
        <taxon>Bacteroidales</taxon>
        <taxon>Prevotellaceae</taxon>
        <taxon>Segatella</taxon>
    </lineage>
</organism>
<dbReference type="EMBL" id="LR134384">
    <property type="protein sequence ID" value="VEH15968.1"/>
    <property type="molecule type" value="Genomic_DNA"/>
</dbReference>
<accession>A0A3S4UMM2</accession>
<protein>
    <submittedName>
        <fullName evidence="1">Uncharacterized protein</fullName>
    </submittedName>
</protein>